<keyword evidence="2" id="KW-1185">Reference proteome</keyword>
<evidence type="ECO:0000313" key="1">
    <source>
        <dbReference type="EMBL" id="MFD1236161.1"/>
    </source>
</evidence>
<dbReference type="Proteomes" id="UP001597182">
    <property type="component" value="Unassembled WGS sequence"/>
</dbReference>
<proteinExistence type="predicted"/>
<name>A0ABW3VM13_9PSEU</name>
<evidence type="ECO:0000313" key="2">
    <source>
        <dbReference type="Proteomes" id="UP001597182"/>
    </source>
</evidence>
<organism evidence="1 2">
    <name type="scientific">Pseudonocardia benzenivorans</name>
    <dbReference type="NCBI Taxonomy" id="228005"/>
    <lineage>
        <taxon>Bacteria</taxon>
        <taxon>Bacillati</taxon>
        <taxon>Actinomycetota</taxon>
        <taxon>Actinomycetes</taxon>
        <taxon>Pseudonocardiales</taxon>
        <taxon>Pseudonocardiaceae</taxon>
        <taxon>Pseudonocardia</taxon>
    </lineage>
</organism>
<reference evidence="2" key="1">
    <citation type="journal article" date="2019" name="Int. J. Syst. Evol. Microbiol.">
        <title>The Global Catalogue of Microorganisms (GCM) 10K type strain sequencing project: providing services to taxonomists for standard genome sequencing and annotation.</title>
        <authorList>
            <consortium name="The Broad Institute Genomics Platform"/>
            <consortium name="The Broad Institute Genome Sequencing Center for Infectious Disease"/>
            <person name="Wu L."/>
            <person name="Ma J."/>
        </authorList>
    </citation>
    <scope>NUCLEOTIDE SEQUENCE [LARGE SCALE GENOMIC DNA]</scope>
    <source>
        <strain evidence="2">CCUG 49018</strain>
    </source>
</reference>
<sequence>MTASAAPGGARTRPLSALPLLACTQCGHAFTPTVEEIARLGATGCPRCQGWTWLVSTAVAEAPGAVPVPMPRGRDEENGDD</sequence>
<gene>
    <name evidence="1" type="ORF">ACFQ34_22955</name>
</gene>
<comment type="caution">
    <text evidence="1">The sequence shown here is derived from an EMBL/GenBank/DDBJ whole genome shotgun (WGS) entry which is preliminary data.</text>
</comment>
<protein>
    <submittedName>
        <fullName evidence="1">Uncharacterized protein</fullName>
    </submittedName>
</protein>
<dbReference type="EMBL" id="JBHTMB010000207">
    <property type="protein sequence ID" value="MFD1236161.1"/>
    <property type="molecule type" value="Genomic_DNA"/>
</dbReference>
<accession>A0ABW3VM13</accession>
<dbReference type="RefSeq" id="WP_379653129.1">
    <property type="nucleotide sequence ID" value="NZ_JBHTMB010000207.1"/>
</dbReference>